<dbReference type="Gene3D" id="2.30.33.40">
    <property type="entry name" value="GroES chaperonin"/>
    <property type="match status" value="1"/>
</dbReference>
<protein>
    <submittedName>
        <fullName evidence="3">Uncharacterized protein</fullName>
    </submittedName>
</protein>
<reference evidence="3" key="1">
    <citation type="submission" date="2018-05" db="EMBL/GenBank/DDBJ databases">
        <authorList>
            <person name="Lanie J.A."/>
            <person name="Ng W.-L."/>
            <person name="Kazmierczak K.M."/>
            <person name="Andrzejewski T.M."/>
            <person name="Davidsen T.M."/>
            <person name="Wayne K.J."/>
            <person name="Tettelin H."/>
            <person name="Glass J.I."/>
            <person name="Rusch D."/>
            <person name="Podicherti R."/>
            <person name="Tsui H.-C.T."/>
            <person name="Winkler M.E."/>
        </authorList>
    </citation>
    <scope>NUCLEOTIDE SEQUENCE</scope>
</reference>
<evidence type="ECO:0000256" key="2">
    <source>
        <dbReference type="SAM" id="MobiDB-lite"/>
    </source>
</evidence>
<dbReference type="GO" id="GO:0044183">
    <property type="term" value="F:protein folding chaperone"/>
    <property type="evidence" value="ECO:0007669"/>
    <property type="project" value="InterPro"/>
</dbReference>
<feature type="compositionally biased region" description="Acidic residues" evidence="2">
    <location>
        <begin position="61"/>
        <end position="70"/>
    </location>
</feature>
<gene>
    <name evidence="3" type="ORF">METZ01_LOCUS461856</name>
</gene>
<name>A0A383AMP4_9ZZZZ</name>
<dbReference type="InterPro" id="IPR020818">
    <property type="entry name" value="Chaperonin_GroES"/>
</dbReference>
<sequence>MLRGDKELIVVGDRVLLRLDEQEQRTEVGLYLPPTALEKENVQSGRVEEVGPGIPLPPKTDDEDVPWAEG</sequence>
<feature type="region of interest" description="Disordered" evidence="2">
    <location>
        <begin position="41"/>
        <end position="70"/>
    </location>
</feature>
<dbReference type="InterPro" id="IPR011032">
    <property type="entry name" value="GroES-like_sf"/>
</dbReference>
<keyword evidence="1" id="KW-0143">Chaperone</keyword>
<organism evidence="3">
    <name type="scientific">marine metagenome</name>
    <dbReference type="NCBI Taxonomy" id="408172"/>
    <lineage>
        <taxon>unclassified sequences</taxon>
        <taxon>metagenomes</taxon>
        <taxon>ecological metagenomes</taxon>
    </lineage>
</organism>
<dbReference type="SUPFAM" id="SSF50129">
    <property type="entry name" value="GroES-like"/>
    <property type="match status" value="1"/>
</dbReference>
<proteinExistence type="predicted"/>
<feature type="non-terminal residue" evidence="3">
    <location>
        <position position="70"/>
    </location>
</feature>
<dbReference type="CDD" id="cd00320">
    <property type="entry name" value="cpn10"/>
    <property type="match status" value="1"/>
</dbReference>
<dbReference type="AlphaFoldDB" id="A0A383AMP4"/>
<dbReference type="Pfam" id="PF00166">
    <property type="entry name" value="Cpn10"/>
    <property type="match status" value="1"/>
</dbReference>
<dbReference type="EMBL" id="UINC01193396">
    <property type="protein sequence ID" value="SVE09002.1"/>
    <property type="molecule type" value="Genomic_DNA"/>
</dbReference>
<evidence type="ECO:0000256" key="1">
    <source>
        <dbReference type="ARBA" id="ARBA00023186"/>
    </source>
</evidence>
<accession>A0A383AMP4</accession>
<evidence type="ECO:0000313" key="3">
    <source>
        <dbReference type="EMBL" id="SVE09002.1"/>
    </source>
</evidence>
<dbReference type="GO" id="GO:0005524">
    <property type="term" value="F:ATP binding"/>
    <property type="evidence" value="ECO:0007669"/>
    <property type="project" value="InterPro"/>
</dbReference>
<dbReference type="InterPro" id="IPR037124">
    <property type="entry name" value="Chaperonin_GroES_sf"/>
</dbReference>